<dbReference type="InterPro" id="IPR006334">
    <property type="entry name" value="Glut_cys_ligase"/>
</dbReference>
<protein>
    <recommendedName>
        <fullName evidence="2">ATP-grasp domain-containing protein</fullName>
    </recommendedName>
</protein>
<dbReference type="PANTHER" id="PTHR38761:SF1">
    <property type="entry name" value="GLUTAMATE--CYSTEINE LIGASE"/>
    <property type="match status" value="1"/>
</dbReference>
<evidence type="ECO:0000259" key="2">
    <source>
        <dbReference type="PROSITE" id="PS50975"/>
    </source>
</evidence>
<proteinExistence type="predicted"/>
<dbReference type="InterPro" id="IPR011761">
    <property type="entry name" value="ATP-grasp"/>
</dbReference>
<dbReference type="InterPro" id="IPR040657">
    <property type="entry name" value="GshAB_ATP-grasp"/>
</dbReference>
<comment type="caution">
    <text evidence="3">The sequence shown here is derived from an EMBL/GenBank/DDBJ whole genome shotgun (WGS) entry which is preliminary data.</text>
</comment>
<evidence type="ECO:0000313" key="3">
    <source>
        <dbReference type="EMBL" id="MFD1671105.1"/>
    </source>
</evidence>
<keyword evidence="1" id="KW-0547">Nucleotide-binding</keyword>
<organism evidence="3 4">
    <name type="scientific">Agrilactobacillus yilanensis</name>
    <dbReference type="NCBI Taxonomy" id="2485997"/>
    <lineage>
        <taxon>Bacteria</taxon>
        <taxon>Bacillati</taxon>
        <taxon>Bacillota</taxon>
        <taxon>Bacilli</taxon>
        <taxon>Lactobacillales</taxon>
        <taxon>Lactobacillaceae</taxon>
        <taxon>Agrilactobacillus</taxon>
    </lineage>
</organism>
<feature type="domain" description="ATP-grasp" evidence="2">
    <location>
        <begin position="457"/>
        <end position="716"/>
    </location>
</feature>
<dbReference type="RefSeq" id="WP_164507018.1">
    <property type="nucleotide sequence ID" value="NZ_JBHTOP010000005.1"/>
</dbReference>
<dbReference type="EMBL" id="JBHTOP010000005">
    <property type="protein sequence ID" value="MFD1671105.1"/>
    <property type="molecule type" value="Genomic_DNA"/>
</dbReference>
<accession>A0ABW4J6N6</accession>
<dbReference type="PANTHER" id="PTHR38761">
    <property type="entry name" value="GLUTAMATE--CYSTEINE LIGASE"/>
    <property type="match status" value="1"/>
</dbReference>
<name>A0ABW4J6N6_9LACO</name>
<dbReference type="SUPFAM" id="SSF56059">
    <property type="entry name" value="Glutathione synthetase ATP-binding domain-like"/>
    <property type="match status" value="1"/>
</dbReference>
<dbReference type="Proteomes" id="UP001597267">
    <property type="component" value="Unassembled WGS sequence"/>
</dbReference>
<dbReference type="SUPFAM" id="SSF55931">
    <property type="entry name" value="Glutamine synthetase/guanido kinase"/>
    <property type="match status" value="1"/>
</dbReference>
<dbReference type="PROSITE" id="PS50975">
    <property type="entry name" value="ATP_GRASP"/>
    <property type="match status" value="1"/>
</dbReference>
<dbReference type="Gene3D" id="3.30.590.20">
    <property type="match status" value="3"/>
</dbReference>
<sequence>MLSDFGQKILDSHFLAQLLQSSLSVQKSLDLVSDDHGQKVLTAASQLPDLKKNVYIKRRSAATQLQISTDFFTDVQKTYAQLKAIDAVIAQNIAENTVIWPTSYLPAEIQQPQNYNTPRSAAQINVRFVLPENLLQYLFEGDYQGQYATYTDFKNNVYIHLAQNIYRNLYILAYFFGATPSTLPANQGLKRSALQDQRFLNLDTIQSFEAYLTSLKKAARQMVTSALDAPLFLRPQAGDPEFHKGVQYLQLSVFDLQPNQADGLFEYQLQFIQLFLISALLENTPTHEELKTNRKLFFAVTGEDPTMPSAHVEPIKNYLTRLKNLNDQYLKNTDYEQSLQKMAAILQTPEALPATQLAQAYQDTGDYKYGQQLAQKNKRIAQGTNYQLRGYTAKNLETQQILSGSIKQGIHYRFLNETSEILQLKLGKHQEIISQGQCTSKNPLVLQSLLMDPTALSQLLATKQITTIKSFVSSDLSAAKAIFEQHFAHQALVIKPQQTLEPSATQIFKQPIDLTQFTAAFLAATDYDENVLIQAYLPESVYEFYVLDQQVLSIIEKVPSNVVGDGHSDIAALIDQKNDDQRRGHLGQKPLLTLELSAAVQAYLATQQLTETSVPGRGIQVFLDQRTAVAAGADTYNVLDEVDYTYQTLALEIAKILGLNQGTIEMVIPNIYQAYQPLQQQAIVTEVCATPSLLPHLFPYMGATADLTNAVLKSLFPELEQDSQ</sequence>
<dbReference type="InterPro" id="IPR014746">
    <property type="entry name" value="Gln_synth/guanido_kin_cat_dom"/>
</dbReference>
<keyword evidence="4" id="KW-1185">Reference proteome</keyword>
<dbReference type="Pfam" id="PF18419">
    <property type="entry name" value="ATP-grasp_6"/>
    <property type="match status" value="1"/>
</dbReference>
<evidence type="ECO:0000313" key="4">
    <source>
        <dbReference type="Proteomes" id="UP001597267"/>
    </source>
</evidence>
<keyword evidence="1" id="KW-0067">ATP-binding</keyword>
<evidence type="ECO:0000256" key="1">
    <source>
        <dbReference type="PROSITE-ProRule" id="PRU00409"/>
    </source>
</evidence>
<reference evidence="4" key="1">
    <citation type="journal article" date="2019" name="Int. J. Syst. Evol. Microbiol.">
        <title>The Global Catalogue of Microorganisms (GCM) 10K type strain sequencing project: providing services to taxonomists for standard genome sequencing and annotation.</title>
        <authorList>
            <consortium name="The Broad Institute Genomics Platform"/>
            <consortium name="The Broad Institute Genome Sequencing Center for Infectious Disease"/>
            <person name="Wu L."/>
            <person name="Ma J."/>
        </authorList>
    </citation>
    <scope>NUCLEOTIDE SEQUENCE [LARGE SCALE GENOMIC DNA]</scope>
    <source>
        <strain evidence="4">CCM 8896</strain>
    </source>
</reference>
<gene>
    <name evidence="3" type="ORF">ACFQ5M_03220</name>
</gene>